<protein>
    <recommendedName>
        <fullName evidence="4">Outer membrane protein beta-barrel domain-containing protein</fullName>
    </recommendedName>
</protein>
<dbReference type="Proteomes" id="UP000249354">
    <property type="component" value="Unassembled WGS sequence"/>
</dbReference>
<comment type="caution">
    <text evidence="2">The sequence shown here is derived from an EMBL/GenBank/DDBJ whole genome shotgun (WGS) entry which is preliminary data.</text>
</comment>
<evidence type="ECO:0008006" key="4">
    <source>
        <dbReference type="Google" id="ProtNLM"/>
    </source>
</evidence>
<dbReference type="Gene3D" id="2.40.160.20">
    <property type="match status" value="1"/>
</dbReference>
<gene>
    <name evidence="2" type="ORF">DCF25_06455</name>
</gene>
<evidence type="ECO:0000256" key="1">
    <source>
        <dbReference type="SAM" id="SignalP"/>
    </source>
</evidence>
<keyword evidence="1" id="KW-0732">Signal</keyword>
<reference evidence="3" key="1">
    <citation type="submission" date="2018-04" db="EMBL/GenBank/DDBJ databases">
        <authorList>
            <person name="Cornet L."/>
        </authorList>
    </citation>
    <scope>NUCLEOTIDE SEQUENCE [LARGE SCALE GENOMIC DNA]</scope>
</reference>
<organism evidence="2 3">
    <name type="scientific">Leptolyngbya foveolarum</name>
    <dbReference type="NCBI Taxonomy" id="47253"/>
    <lineage>
        <taxon>Bacteria</taxon>
        <taxon>Bacillati</taxon>
        <taxon>Cyanobacteriota</taxon>
        <taxon>Cyanophyceae</taxon>
        <taxon>Leptolyngbyales</taxon>
        <taxon>Leptolyngbyaceae</taxon>
        <taxon>Leptolyngbya group</taxon>
        <taxon>Leptolyngbya</taxon>
    </lineage>
</organism>
<proteinExistence type="predicted"/>
<reference evidence="2 3" key="2">
    <citation type="submission" date="2018-06" db="EMBL/GenBank/DDBJ databases">
        <title>Metagenomic assembly of (sub)arctic Cyanobacteria and their associated microbiome from non-axenic cultures.</title>
        <authorList>
            <person name="Baurain D."/>
        </authorList>
    </citation>
    <scope>NUCLEOTIDE SEQUENCE [LARGE SCALE GENOMIC DNA]</scope>
    <source>
        <strain evidence="2">ULC129bin1</strain>
    </source>
</reference>
<feature type="chain" id="PRO_5015902785" description="Outer membrane protein beta-barrel domain-containing protein" evidence="1">
    <location>
        <begin position="27"/>
        <end position="161"/>
    </location>
</feature>
<dbReference type="InterPro" id="IPR011250">
    <property type="entry name" value="OMP/PagP_B-barrel"/>
</dbReference>
<dbReference type="SUPFAM" id="SSF56925">
    <property type="entry name" value="OMPA-like"/>
    <property type="match status" value="1"/>
</dbReference>
<feature type="signal peptide" evidence="1">
    <location>
        <begin position="1"/>
        <end position="26"/>
    </location>
</feature>
<dbReference type="EMBL" id="QBMC01000029">
    <property type="protein sequence ID" value="PZO20509.1"/>
    <property type="molecule type" value="Genomic_DNA"/>
</dbReference>
<evidence type="ECO:0000313" key="2">
    <source>
        <dbReference type="EMBL" id="PZO20509.1"/>
    </source>
</evidence>
<sequence>MKFSRISVALSLAAAALFAVPFGAQAQTIRPTVETSNYNYVGIGGGDNGFSVNGKLSISDNLSIRPEVATDFNFDDSEDVSYLVPITYDFNTIGQGRAAFNPFVGAGVSGDIGNDSNVDFTAVAGTDYRFARNYVANGTVKYSPFADSNEVGFNLGVGYLF</sequence>
<evidence type="ECO:0000313" key="3">
    <source>
        <dbReference type="Proteomes" id="UP000249354"/>
    </source>
</evidence>
<name>A0A2W4UU46_9CYAN</name>
<dbReference type="AlphaFoldDB" id="A0A2W4UU46"/>
<accession>A0A2W4UU46</accession>